<protein>
    <submittedName>
        <fullName evidence="3">Catechol 2,3-dioxygenase-like lactoylglutathione lyase family enzyme</fullName>
    </submittedName>
</protein>
<keyword evidence="4" id="KW-1185">Reference proteome</keyword>
<dbReference type="RefSeq" id="WP_221209079.1">
    <property type="nucleotide sequence ID" value="NZ_BMQT01000010.1"/>
</dbReference>
<keyword evidence="3" id="KW-0223">Dioxygenase</keyword>
<name>A0A7W5A733_9ACTN</name>
<dbReference type="AlphaFoldDB" id="A0A7W5A733"/>
<dbReference type="InterPro" id="IPR037523">
    <property type="entry name" value="VOC_core"/>
</dbReference>
<accession>A0A7W5A733</accession>
<gene>
    <name evidence="3" type="ORF">FHS12_003863</name>
</gene>
<dbReference type="SUPFAM" id="SSF54593">
    <property type="entry name" value="Glyoxalase/Bleomycin resistance protein/Dihydroxybiphenyl dioxygenase"/>
    <property type="match status" value="1"/>
</dbReference>
<dbReference type="Proteomes" id="UP000577707">
    <property type="component" value="Unassembled WGS sequence"/>
</dbReference>
<dbReference type="InterPro" id="IPR004360">
    <property type="entry name" value="Glyas_Fos-R_dOase_dom"/>
</dbReference>
<keyword evidence="3" id="KW-0456">Lyase</keyword>
<comment type="caution">
    <text evidence="3">The sequence shown here is derived from an EMBL/GenBank/DDBJ whole genome shotgun (WGS) entry which is preliminary data.</text>
</comment>
<keyword evidence="3" id="KW-0560">Oxidoreductase</keyword>
<evidence type="ECO:0000313" key="4">
    <source>
        <dbReference type="Proteomes" id="UP000577707"/>
    </source>
</evidence>
<reference evidence="3 4" key="1">
    <citation type="submission" date="2020-08" db="EMBL/GenBank/DDBJ databases">
        <title>Genomic Encyclopedia of Type Strains, Phase III (KMG-III): the genomes of soil and plant-associated and newly described type strains.</title>
        <authorList>
            <person name="Whitman W."/>
        </authorList>
    </citation>
    <scope>NUCLEOTIDE SEQUENCE [LARGE SCALE GENOMIC DNA]</scope>
    <source>
        <strain evidence="3 4">CECT 3302</strain>
    </source>
</reference>
<dbReference type="InterPro" id="IPR029068">
    <property type="entry name" value="Glyas_Bleomycin-R_OHBP_Dase"/>
</dbReference>
<dbReference type="Gene3D" id="3.10.180.10">
    <property type="entry name" value="2,3-Dihydroxybiphenyl 1,2-Dioxygenase, domain 1"/>
    <property type="match status" value="1"/>
</dbReference>
<dbReference type="Pfam" id="PF00903">
    <property type="entry name" value="Glyoxalase"/>
    <property type="match status" value="1"/>
</dbReference>
<dbReference type="EMBL" id="JACHXG010000008">
    <property type="protein sequence ID" value="MBB3090901.1"/>
    <property type="molecule type" value="Genomic_DNA"/>
</dbReference>
<organism evidence="3 4">
    <name type="scientific">Nocardioides albus</name>
    <dbReference type="NCBI Taxonomy" id="1841"/>
    <lineage>
        <taxon>Bacteria</taxon>
        <taxon>Bacillati</taxon>
        <taxon>Actinomycetota</taxon>
        <taxon>Actinomycetes</taxon>
        <taxon>Propionibacteriales</taxon>
        <taxon>Nocardioidaceae</taxon>
        <taxon>Nocardioides</taxon>
    </lineage>
</organism>
<feature type="region of interest" description="Disordered" evidence="1">
    <location>
        <begin position="99"/>
        <end position="119"/>
    </location>
</feature>
<dbReference type="PROSITE" id="PS51819">
    <property type="entry name" value="VOC"/>
    <property type="match status" value="1"/>
</dbReference>
<evidence type="ECO:0000256" key="1">
    <source>
        <dbReference type="SAM" id="MobiDB-lite"/>
    </source>
</evidence>
<feature type="domain" description="VOC" evidence="2">
    <location>
        <begin position="1"/>
        <end position="110"/>
    </location>
</feature>
<proteinExistence type="predicted"/>
<evidence type="ECO:0000259" key="2">
    <source>
        <dbReference type="PROSITE" id="PS51819"/>
    </source>
</evidence>
<evidence type="ECO:0000313" key="3">
    <source>
        <dbReference type="EMBL" id="MBB3090901.1"/>
    </source>
</evidence>
<dbReference type="GO" id="GO:0016829">
    <property type="term" value="F:lyase activity"/>
    <property type="evidence" value="ECO:0007669"/>
    <property type="project" value="UniProtKB-KW"/>
</dbReference>
<dbReference type="GO" id="GO:0051213">
    <property type="term" value="F:dioxygenase activity"/>
    <property type="evidence" value="ECO:0007669"/>
    <property type="project" value="UniProtKB-KW"/>
</dbReference>
<sequence>MTDLFAGLPVADLARAARWYEALLAGPPAFYPNDTEAVFEVVEHGYVYIEVKPELAGSGFVTLFVDDLDARLAAIAGRGLRPESQETYENGVRKTIFRDPDGNEVGLGGGPAEASDADG</sequence>